<dbReference type="RefSeq" id="WP_190721030.1">
    <property type="nucleotide sequence ID" value="NZ_JACJST010000052.1"/>
</dbReference>
<evidence type="ECO:0000313" key="2">
    <source>
        <dbReference type="Proteomes" id="UP000640531"/>
    </source>
</evidence>
<dbReference type="EMBL" id="JACJST010000052">
    <property type="protein sequence ID" value="MBD2571374.1"/>
    <property type="molecule type" value="Genomic_DNA"/>
</dbReference>
<organism evidence="1 2">
    <name type="scientific">Anabaena lutea FACHB-196</name>
    <dbReference type="NCBI Taxonomy" id="2692881"/>
    <lineage>
        <taxon>Bacteria</taxon>
        <taxon>Bacillati</taxon>
        <taxon>Cyanobacteriota</taxon>
        <taxon>Cyanophyceae</taxon>
        <taxon>Nostocales</taxon>
        <taxon>Nostocaceae</taxon>
        <taxon>Anabaena</taxon>
    </lineage>
</organism>
<keyword evidence="2" id="KW-1185">Reference proteome</keyword>
<evidence type="ECO:0000313" key="1">
    <source>
        <dbReference type="EMBL" id="MBD2571374.1"/>
    </source>
</evidence>
<dbReference type="Proteomes" id="UP000640531">
    <property type="component" value="Unassembled WGS sequence"/>
</dbReference>
<sequence length="110" mass="12076">MISPLPVWLNQKDKSVASALIGDGFEFVGTVQDIEAPDYLTYINGNWSLGCICASNSLIAICDGAVFCLDCVGESDHELRWNSTKKLIRSSLHNYQPSPTRHTQLSLFAA</sequence>
<proteinExistence type="predicted"/>
<comment type="caution">
    <text evidence="1">The sequence shown here is derived from an EMBL/GenBank/DDBJ whole genome shotgun (WGS) entry which is preliminary data.</text>
</comment>
<protein>
    <submittedName>
        <fullName evidence="1">Uncharacterized protein</fullName>
    </submittedName>
</protein>
<accession>A0ABR8FR09</accession>
<name>A0ABR8FR09_9NOST</name>
<reference evidence="1 2" key="1">
    <citation type="journal article" date="2020" name="ISME J.">
        <title>Comparative genomics reveals insights into cyanobacterial evolution and habitat adaptation.</title>
        <authorList>
            <person name="Chen M.Y."/>
            <person name="Teng W.K."/>
            <person name="Zhao L."/>
            <person name="Hu C.X."/>
            <person name="Zhou Y.K."/>
            <person name="Han B.P."/>
            <person name="Song L.R."/>
            <person name="Shu W.S."/>
        </authorList>
    </citation>
    <scope>NUCLEOTIDE SEQUENCE [LARGE SCALE GENOMIC DNA]</scope>
    <source>
        <strain evidence="1 2">FACHB-196</strain>
    </source>
</reference>
<gene>
    <name evidence="1" type="ORF">H6G59_26545</name>
</gene>